<name>A0A3G2I000_9BURK</name>
<keyword evidence="6" id="KW-1133">Transmembrane helix</keyword>
<evidence type="ECO:0000256" key="1">
    <source>
        <dbReference type="ARBA" id="ARBA00004377"/>
    </source>
</evidence>
<evidence type="ECO:0000256" key="8">
    <source>
        <dbReference type="SAM" id="MobiDB-lite"/>
    </source>
</evidence>
<dbReference type="PANTHER" id="PTHR39583:SF2">
    <property type="entry name" value="TYPE II SECRETION SYSTEM PROTEIN J"/>
    <property type="match status" value="1"/>
</dbReference>
<proteinExistence type="predicted"/>
<dbReference type="SUPFAM" id="SSF54523">
    <property type="entry name" value="Pili subunits"/>
    <property type="match status" value="1"/>
</dbReference>
<evidence type="ECO:0000256" key="6">
    <source>
        <dbReference type="ARBA" id="ARBA00022989"/>
    </source>
</evidence>
<evidence type="ECO:0000256" key="2">
    <source>
        <dbReference type="ARBA" id="ARBA00022475"/>
    </source>
</evidence>
<comment type="subcellular location">
    <subcellularLocation>
        <location evidence="1">Cell inner membrane</location>
        <topology evidence="1">Single-pass membrane protein</topology>
    </subcellularLocation>
</comment>
<evidence type="ECO:0000256" key="7">
    <source>
        <dbReference type="ARBA" id="ARBA00023136"/>
    </source>
</evidence>
<protein>
    <submittedName>
        <fullName evidence="9">Type II secretion system protein GspJ</fullName>
    </submittedName>
</protein>
<evidence type="ECO:0000313" key="10">
    <source>
        <dbReference type="Proteomes" id="UP000268070"/>
    </source>
</evidence>
<keyword evidence="4" id="KW-0997">Cell inner membrane</keyword>
<organism evidence="9 10">
    <name type="scientific">Alcaligenes aquatilis</name>
    <dbReference type="NCBI Taxonomy" id="323284"/>
    <lineage>
        <taxon>Bacteria</taxon>
        <taxon>Pseudomonadati</taxon>
        <taxon>Pseudomonadota</taxon>
        <taxon>Betaproteobacteria</taxon>
        <taxon>Burkholderiales</taxon>
        <taxon>Alcaligenaceae</taxon>
        <taxon>Alcaligenes</taxon>
    </lineage>
</organism>
<dbReference type="Proteomes" id="UP000268070">
    <property type="component" value="Chromosome"/>
</dbReference>
<dbReference type="OrthoDB" id="9151668at2"/>
<evidence type="ECO:0000256" key="5">
    <source>
        <dbReference type="ARBA" id="ARBA00022692"/>
    </source>
</evidence>
<dbReference type="PANTHER" id="PTHR39583">
    <property type="entry name" value="TYPE II SECRETION SYSTEM PROTEIN J-RELATED"/>
    <property type="match status" value="1"/>
</dbReference>
<dbReference type="EMBL" id="CP032153">
    <property type="protein sequence ID" value="AYN22637.1"/>
    <property type="molecule type" value="Genomic_DNA"/>
</dbReference>
<feature type="compositionally biased region" description="Basic and acidic residues" evidence="8">
    <location>
        <begin position="69"/>
        <end position="84"/>
    </location>
</feature>
<evidence type="ECO:0000256" key="3">
    <source>
        <dbReference type="ARBA" id="ARBA00022481"/>
    </source>
</evidence>
<gene>
    <name evidence="9" type="ORF">D3M96_02560</name>
</gene>
<sequence length="212" mass="23732">MIAIMIMAVLSLIAWRGLDSMSRTNTALQMRTEETAKLMRTLQQIERDLTWRTTVELPSLTMQSPSPESDDKKTDETPRSHREDTLVPLLPAGMEVRRTAQVPFSIELVRAAPAAPGRWQRVRWWLQGDTLYRAAGESVAAYPLPAPGTNDRIAALTGISSFDVRAWEPGRGWRRLPATSPGQMIASGLEITLMVHRAEGAAMRYRRVIPLN</sequence>
<accession>A0A3G2I000</accession>
<dbReference type="AlphaFoldDB" id="A0A3G2I000"/>
<reference evidence="9 10" key="1">
    <citation type="submission" date="2018-09" db="EMBL/GenBank/DDBJ databases">
        <title>Complete genome sequence of the hydrocarbonoclastic bacterium Alcaligenes aquatilis QD168, isolated from a crude-oil polluted marine sediment of Central Chile.</title>
        <authorList>
            <person name="Duran R.E."/>
            <person name="Barra B."/>
            <person name="Salva-Serra F."/>
            <person name="Mendez V."/>
            <person name="Moore E.R.B."/>
            <person name="Seeger M."/>
        </authorList>
    </citation>
    <scope>NUCLEOTIDE SEQUENCE [LARGE SCALE GENOMIC DNA]</scope>
    <source>
        <strain evidence="9 10">QD168</strain>
    </source>
</reference>
<feature type="region of interest" description="Disordered" evidence="8">
    <location>
        <begin position="56"/>
        <end position="84"/>
    </location>
</feature>
<evidence type="ECO:0000313" key="9">
    <source>
        <dbReference type="EMBL" id="AYN22637.1"/>
    </source>
</evidence>
<dbReference type="GO" id="GO:0005886">
    <property type="term" value="C:plasma membrane"/>
    <property type="evidence" value="ECO:0007669"/>
    <property type="project" value="UniProtKB-SubCell"/>
</dbReference>
<keyword evidence="7" id="KW-0472">Membrane</keyword>
<keyword evidence="5" id="KW-0812">Transmembrane</keyword>
<evidence type="ECO:0000256" key="4">
    <source>
        <dbReference type="ARBA" id="ARBA00022519"/>
    </source>
</evidence>
<keyword evidence="2" id="KW-1003">Cell membrane</keyword>
<dbReference type="InterPro" id="IPR045584">
    <property type="entry name" value="Pilin-like"/>
</dbReference>
<dbReference type="GO" id="GO:0015628">
    <property type="term" value="P:protein secretion by the type II secretion system"/>
    <property type="evidence" value="ECO:0007669"/>
    <property type="project" value="TreeGrafter"/>
</dbReference>
<keyword evidence="3" id="KW-0488">Methylation</keyword>
<dbReference type="KEGG" id="aaqu:D3M96_02560"/>
<dbReference type="InterPro" id="IPR051621">
    <property type="entry name" value="T2SS_protein_J"/>
</dbReference>